<protein>
    <submittedName>
        <fullName evidence="1">Uncharacterized protein</fullName>
    </submittedName>
</protein>
<proteinExistence type="predicted"/>
<dbReference type="EMBL" id="JACHEB010000010">
    <property type="protein sequence ID" value="MBB5330447.1"/>
    <property type="molecule type" value="Genomic_DNA"/>
</dbReference>
<organism evidence="1 2">
    <name type="scientific">Tunturiibacter gelidiferens</name>
    <dbReference type="NCBI Taxonomy" id="3069689"/>
    <lineage>
        <taxon>Bacteria</taxon>
        <taxon>Pseudomonadati</taxon>
        <taxon>Acidobacteriota</taxon>
        <taxon>Terriglobia</taxon>
        <taxon>Terriglobales</taxon>
        <taxon>Acidobacteriaceae</taxon>
        <taxon>Tunturiibacter</taxon>
    </lineage>
</organism>
<dbReference type="Proteomes" id="UP000535182">
    <property type="component" value="Unassembled WGS sequence"/>
</dbReference>
<evidence type="ECO:0000313" key="1">
    <source>
        <dbReference type="EMBL" id="MBB5330447.1"/>
    </source>
</evidence>
<comment type="caution">
    <text evidence="1">The sequence shown here is derived from an EMBL/GenBank/DDBJ whole genome shotgun (WGS) entry which is preliminary data.</text>
</comment>
<gene>
    <name evidence="1" type="ORF">HDF14_004082</name>
</gene>
<name>A0A9X0QH72_9BACT</name>
<evidence type="ECO:0000313" key="2">
    <source>
        <dbReference type="Proteomes" id="UP000535182"/>
    </source>
</evidence>
<keyword evidence="2" id="KW-1185">Reference proteome</keyword>
<dbReference type="AlphaFoldDB" id="A0A9X0QH72"/>
<reference evidence="1 2" key="1">
    <citation type="submission" date="2020-08" db="EMBL/GenBank/DDBJ databases">
        <title>Genomic Encyclopedia of Type Strains, Phase IV (KMG-V): Genome sequencing to study the core and pangenomes of soil and plant-associated prokaryotes.</title>
        <authorList>
            <person name="Whitman W."/>
        </authorList>
    </citation>
    <scope>NUCLEOTIDE SEQUENCE [LARGE SCALE GENOMIC DNA]</scope>
    <source>
        <strain evidence="1 2">X5P2</strain>
    </source>
</reference>
<sequence length="113" mass="13168">MMSDPKVDQFKVWLTQLDRVQFSDVLLSGSREEVIKRHPLTKKPYTRNYDPRPRMVAAYLYFIDRIRVFFLGEEGDVPVASEHPLPTRVGECFQTLKNGLMIVVIDLQKDDDP</sequence>
<accession>A0A9X0QH72</accession>